<dbReference type="EC" id="1.5.3.1" evidence="1"/>
<proteinExistence type="predicted"/>
<sequence length="93" mass="10494">MVSLISCPHCGARPKEEFSIRGDASLVRPAPDAGADAWFKYVYLRDNPRGRHSEYWHHSAGCRRWLIVERDTATHKVHRVRDAALSKLGGEPA</sequence>
<dbReference type="Proteomes" id="UP000528824">
    <property type="component" value="Unassembled WGS sequence"/>
</dbReference>
<name>A0A7W8XDL6_9HYPH</name>
<dbReference type="InterPro" id="IPR038561">
    <property type="entry name" value="SoxD_sf"/>
</dbReference>
<dbReference type="RefSeq" id="WP_183916570.1">
    <property type="nucleotide sequence ID" value="NZ_JACHBB010000005.1"/>
</dbReference>
<dbReference type="AlphaFoldDB" id="A0A7W8XDL6"/>
<organism evidence="1 2">
    <name type="scientific">Rhizobium lentis</name>
    <dbReference type="NCBI Taxonomy" id="1138194"/>
    <lineage>
        <taxon>Bacteria</taxon>
        <taxon>Pseudomonadati</taxon>
        <taxon>Pseudomonadota</taxon>
        <taxon>Alphaproteobacteria</taxon>
        <taxon>Hyphomicrobiales</taxon>
        <taxon>Rhizobiaceae</taxon>
        <taxon>Rhizobium/Agrobacterium group</taxon>
        <taxon>Rhizobium</taxon>
    </lineage>
</organism>
<keyword evidence="2" id="KW-1185">Reference proteome</keyword>
<dbReference type="Gene3D" id="3.30.2270.10">
    <property type="entry name" value="Folate-binding superfamily"/>
    <property type="match status" value="1"/>
</dbReference>
<keyword evidence="1" id="KW-0560">Oxidoreductase</keyword>
<dbReference type="Pfam" id="PF04267">
    <property type="entry name" value="SoxD"/>
    <property type="match status" value="1"/>
</dbReference>
<dbReference type="InterPro" id="IPR006279">
    <property type="entry name" value="SoxD"/>
</dbReference>
<evidence type="ECO:0000313" key="2">
    <source>
        <dbReference type="Proteomes" id="UP000528824"/>
    </source>
</evidence>
<gene>
    <name evidence="1" type="ORF">GGI59_002950</name>
</gene>
<comment type="caution">
    <text evidence="1">The sequence shown here is derived from an EMBL/GenBank/DDBJ whole genome shotgun (WGS) entry which is preliminary data.</text>
</comment>
<accession>A0A7W8XDL6</accession>
<reference evidence="1 2" key="1">
    <citation type="submission" date="2020-08" db="EMBL/GenBank/DDBJ databases">
        <title>Genomic Encyclopedia of Type Strains, Phase IV (KMG-V): Genome sequencing to study the core and pangenomes of soil and plant-associated prokaryotes.</title>
        <authorList>
            <person name="Whitman W."/>
        </authorList>
    </citation>
    <scope>NUCLEOTIDE SEQUENCE [LARGE SCALE GENOMIC DNA]</scope>
    <source>
        <strain evidence="1 2">SEMIA 4034</strain>
    </source>
</reference>
<dbReference type="GO" id="GO:0008115">
    <property type="term" value="F:sarcosine oxidase activity"/>
    <property type="evidence" value="ECO:0007669"/>
    <property type="project" value="UniProtKB-EC"/>
</dbReference>
<evidence type="ECO:0000313" key="1">
    <source>
        <dbReference type="EMBL" id="MBB5561275.1"/>
    </source>
</evidence>
<protein>
    <submittedName>
        <fullName evidence="1">Sarcosine oxidase subunit delta</fullName>
        <ecNumber evidence="1">1.5.3.1</ecNumber>
    </submittedName>
</protein>
<dbReference type="GO" id="GO:0046653">
    <property type="term" value="P:tetrahydrofolate metabolic process"/>
    <property type="evidence" value="ECO:0007669"/>
    <property type="project" value="InterPro"/>
</dbReference>
<dbReference type="EMBL" id="JACHBC010000005">
    <property type="protein sequence ID" value="MBB5561275.1"/>
    <property type="molecule type" value="Genomic_DNA"/>
</dbReference>